<dbReference type="KEGG" id="eba:ebA53"/>
<accession>Q5P957</accession>
<dbReference type="HOGENOM" id="CLU_2931063_0_0_4"/>
<proteinExistence type="predicted"/>
<evidence type="ECO:0000256" key="1">
    <source>
        <dbReference type="SAM" id="MobiDB-lite"/>
    </source>
</evidence>
<dbReference type="AlphaFoldDB" id="Q5P957"/>
<keyword evidence="3" id="KW-1185">Reference proteome</keyword>
<name>Q5P957_AROAE</name>
<gene>
    <name evidence="2" type="ORF">ebA53</name>
</gene>
<sequence>MRFSTATTGSLSNSPMTPSVVTFRARCARASIHSRPRPAAPPAQGVQPRRRVVRVGIPYS</sequence>
<organism evidence="2 3">
    <name type="scientific">Aromatoleum aromaticum (strain DSM 19018 / LMG 30748 / EbN1)</name>
    <name type="common">Azoarcus sp. (strain EbN1)</name>
    <dbReference type="NCBI Taxonomy" id="76114"/>
    <lineage>
        <taxon>Bacteria</taxon>
        <taxon>Pseudomonadati</taxon>
        <taxon>Pseudomonadota</taxon>
        <taxon>Betaproteobacteria</taxon>
        <taxon>Rhodocyclales</taxon>
        <taxon>Rhodocyclaceae</taxon>
        <taxon>Aromatoleum</taxon>
    </lineage>
</organism>
<dbReference type="Proteomes" id="UP000006552">
    <property type="component" value="Chromosome"/>
</dbReference>
<feature type="region of interest" description="Disordered" evidence="1">
    <location>
        <begin position="31"/>
        <end position="60"/>
    </location>
</feature>
<dbReference type="EMBL" id="CR555306">
    <property type="protein sequence ID" value="CAI06152.1"/>
    <property type="molecule type" value="Genomic_DNA"/>
</dbReference>
<reference evidence="2 3" key="1">
    <citation type="journal article" date="2005" name="Arch. Microbiol.">
        <title>The genome sequence of an anaerobic aromatic-degrading denitrifying bacterium, strain EbN1.</title>
        <authorList>
            <person name="Rabus R."/>
            <person name="Kube M."/>
            <person name="Heider J."/>
            <person name="Beck A."/>
            <person name="Heitmann K."/>
            <person name="Widdel F."/>
            <person name="Reinhardt R."/>
        </authorList>
    </citation>
    <scope>NUCLEOTIDE SEQUENCE [LARGE SCALE GENOMIC DNA]</scope>
    <source>
        <strain evidence="2 3">EbN1</strain>
    </source>
</reference>
<evidence type="ECO:0000313" key="2">
    <source>
        <dbReference type="EMBL" id="CAI06152.1"/>
    </source>
</evidence>
<protein>
    <submittedName>
        <fullName evidence="2">Uncharacterized protein</fullName>
    </submittedName>
</protein>
<evidence type="ECO:0000313" key="3">
    <source>
        <dbReference type="Proteomes" id="UP000006552"/>
    </source>
</evidence>